<keyword evidence="2" id="KW-1185">Reference proteome</keyword>
<name>A0A923E7M3_9ACTO</name>
<proteinExistence type="predicted"/>
<accession>A0A923E7M3</accession>
<dbReference type="EMBL" id="JACHMK010000001">
    <property type="protein sequence ID" value="MBB6334994.1"/>
    <property type="molecule type" value="Genomic_DNA"/>
</dbReference>
<dbReference type="AlphaFoldDB" id="A0A923E7M3"/>
<organism evidence="1 2">
    <name type="scientific">Schaalia hyovaginalis</name>
    <dbReference type="NCBI Taxonomy" id="29316"/>
    <lineage>
        <taxon>Bacteria</taxon>
        <taxon>Bacillati</taxon>
        <taxon>Actinomycetota</taxon>
        <taxon>Actinomycetes</taxon>
        <taxon>Actinomycetales</taxon>
        <taxon>Actinomycetaceae</taxon>
        <taxon>Schaalia</taxon>
    </lineage>
</organism>
<gene>
    <name evidence="1" type="ORF">HD592_001559</name>
</gene>
<comment type="caution">
    <text evidence="1">The sequence shown here is derived from an EMBL/GenBank/DDBJ whole genome shotgun (WGS) entry which is preliminary data.</text>
</comment>
<reference evidence="1" key="1">
    <citation type="submission" date="2020-08" db="EMBL/GenBank/DDBJ databases">
        <title>Sequencing the genomes of 1000 actinobacteria strains.</title>
        <authorList>
            <person name="Klenk H.-P."/>
        </authorList>
    </citation>
    <scope>NUCLEOTIDE SEQUENCE</scope>
    <source>
        <strain evidence="1">DSM 10695</strain>
    </source>
</reference>
<evidence type="ECO:0000313" key="2">
    <source>
        <dbReference type="Proteomes" id="UP000617426"/>
    </source>
</evidence>
<dbReference type="Proteomes" id="UP000617426">
    <property type="component" value="Unassembled WGS sequence"/>
</dbReference>
<evidence type="ECO:0000313" key="1">
    <source>
        <dbReference type="EMBL" id="MBB6334994.1"/>
    </source>
</evidence>
<protein>
    <submittedName>
        <fullName evidence="1">Uncharacterized protein</fullName>
    </submittedName>
</protein>
<sequence>MVNVLSRSFAVVSSAALIAEVLALRIALRSGALEGRERE</sequence>